<dbReference type="EMBL" id="JAUEPN010000002">
    <property type="protein sequence ID" value="KAK3298289.1"/>
    <property type="molecule type" value="Genomic_DNA"/>
</dbReference>
<feature type="compositionally biased region" description="Polar residues" evidence="1">
    <location>
        <begin position="41"/>
        <end position="52"/>
    </location>
</feature>
<feature type="region of interest" description="Disordered" evidence="1">
    <location>
        <begin position="99"/>
        <end position="144"/>
    </location>
</feature>
<sequence>MAPFSMMRRSPRSRKGSEQQKDEDDVKIENGTPAQEDDQRSSNPVMVGSKNTVDGESKGRRVFNKELLHNIRSRLTGKTLSSTPQRGTASQVGVRLQVPLPPLPVSSPPDPPGQARVTTASSPTVPAPIVRPVPGNLQTTTQTPIETFNGFTPPIVSLRKLTMQ</sequence>
<feature type="region of interest" description="Disordered" evidence="1">
    <location>
        <begin position="1"/>
        <end position="61"/>
    </location>
</feature>
<name>A0AAE0HL71_9PEZI</name>
<dbReference type="RefSeq" id="XP_062661803.1">
    <property type="nucleotide sequence ID" value="XM_062808652.1"/>
</dbReference>
<protein>
    <submittedName>
        <fullName evidence="2">Uncharacterized protein</fullName>
    </submittedName>
</protein>
<evidence type="ECO:0000256" key="1">
    <source>
        <dbReference type="SAM" id="MobiDB-lite"/>
    </source>
</evidence>
<organism evidence="2 3">
    <name type="scientific">Chaetomium fimeti</name>
    <dbReference type="NCBI Taxonomy" id="1854472"/>
    <lineage>
        <taxon>Eukaryota</taxon>
        <taxon>Fungi</taxon>
        <taxon>Dikarya</taxon>
        <taxon>Ascomycota</taxon>
        <taxon>Pezizomycotina</taxon>
        <taxon>Sordariomycetes</taxon>
        <taxon>Sordariomycetidae</taxon>
        <taxon>Sordariales</taxon>
        <taxon>Chaetomiaceae</taxon>
        <taxon>Chaetomium</taxon>
    </lineage>
</organism>
<accession>A0AAE0HL71</accession>
<reference evidence="2" key="2">
    <citation type="submission" date="2023-06" db="EMBL/GenBank/DDBJ databases">
        <authorList>
            <consortium name="Lawrence Berkeley National Laboratory"/>
            <person name="Haridas S."/>
            <person name="Hensen N."/>
            <person name="Bonometti L."/>
            <person name="Westerberg I."/>
            <person name="Brannstrom I.O."/>
            <person name="Guillou S."/>
            <person name="Cros-Aarteil S."/>
            <person name="Calhoun S."/>
            <person name="Kuo A."/>
            <person name="Mondo S."/>
            <person name="Pangilinan J."/>
            <person name="Riley R."/>
            <person name="Labutti K."/>
            <person name="Andreopoulos B."/>
            <person name="Lipzen A."/>
            <person name="Chen C."/>
            <person name="Yanf M."/>
            <person name="Daum C."/>
            <person name="Ng V."/>
            <person name="Clum A."/>
            <person name="Steindorff A."/>
            <person name="Ohm R."/>
            <person name="Martin F."/>
            <person name="Silar P."/>
            <person name="Natvig D."/>
            <person name="Lalanne C."/>
            <person name="Gautier V."/>
            <person name="Ament-Velasquez S.L."/>
            <person name="Kruys A."/>
            <person name="Hutchinson M.I."/>
            <person name="Powell A.J."/>
            <person name="Barry K."/>
            <person name="Miller A.N."/>
            <person name="Grigoriev I.V."/>
            <person name="Debuchy R."/>
            <person name="Gladieux P."/>
            <person name="Thoren M.H."/>
            <person name="Johannesson H."/>
        </authorList>
    </citation>
    <scope>NUCLEOTIDE SEQUENCE</scope>
    <source>
        <strain evidence="2">CBS 168.71</strain>
    </source>
</reference>
<dbReference type="Proteomes" id="UP001278766">
    <property type="component" value="Unassembled WGS sequence"/>
</dbReference>
<feature type="compositionally biased region" description="Pro residues" evidence="1">
    <location>
        <begin position="99"/>
        <end position="112"/>
    </location>
</feature>
<dbReference type="AlphaFoldDB" id="A0AAE0HL71"/>
<evidence type="ECO:0000313" key="2">
    <source>
        <dbReference type="EMBL" id="KAK3298289.1"/>
    </source>
</evidence>
<reference evidence="2" key="1">
    <citation type="journal article" date="2023" name="Mol. Phylogenet. Evol.">
        <title>Genome-scale phylogeny and comparative genomics of the fungal order Sordariales.</title>
        <authorList>
            <person name="Hensen N."/>
            <person name="Bonometti L."/>
            <person name="Westerberg I."/>
            <person name="Brannstrom I.O."/>
            <person name="Guillou S."/>
            <person name="Cros-Aarteil S."/>
            <person name="Calhoun S."/>
            <person name="Haridas S."/>
            <person name="Kuo A."/>
            <person name="Mondo S."/>
            <person name="Pangilinan J."/>
            <person name="Riley R."/>
            <person name="LaButti K."/>
            <person name="Andreopoulos B."/>
            <person name="Lipzen A."/>
            <person name="Chen C."/>
            <person name="Yan M."/>
            <person name="Daum C."/>
            <person name="Ng V."/>
            <person name="Clum A."/>
            <person name="Steindorff A."/>
            <person name="Ohm R.A."/>
            <person name="Martin F."/>
            <person name="Silar P."/>
            <person name="Natvig D.O."/>
            <person name="Lalanne C."/>
            <person name="Gautier V."/>
            <person name="Ament-Velasquez S.L."/>
            <person name="Kruys A."/>
            <person name="Hutchinson M.I."/>
            <person name="Powell A.J."/>
            <person name="Barry K."/>
            <person name="Miller A.N."/>
            <person name="Grigoriev I.V."/>
            <person name="Debuchy R."/>
            <person name="Gladieux P."/>
            <person name="Hiltunen Thoren M."/>
            <person name="Johannesson H."/>
        </authorList>
    </citation>
    <scope>NUCLEOTIDE SEQUENCE</scope>
    <source>
        <strain evidence="2">CBS 168.71</strain>
    </source>
</reference>
<evidence type="ECO:0000313" key="3">
    <source>
        <dbReference type="Proteomes" id="UP001278766"/>
    </source>
</evidence>
<keyword evidence="3" id="KW-1185">Reference proteome</keyword>
<proteinExistence type="predicted"/>
<dbReference type="GeneID" id="87845600"/>
<comment type="caution">
    <text evidence="2">The sequence shown here is derived from an EMBL/GenBank/DDBJ whole genome shotgun (WGS) entry which is preliminary data.</text>
</comment>
<gene>
    <name evidence="2" type="ORF">B0H64DRAFT_71073</name>
</gene>